<keyword evidence="2" id="KW-0678">Repressor</keyword>
<evidence type="ECO:0000313" key="16">
    <source>
        <dbReference type="Proteomes" id="UP000723463"/>
    </source>
</evidence>
<proteinExistence type="inferred from homology"/>
<feature type="domain" description="C2H2-type" evidence="14">
    <location>
        <begin position="90"/>
        <end position="119"/>
    </location>
</feature>
<feature type="compositionally biased region" description="Low complexity" evidence="13">
    <location>
        <begin position="19"/>
        <end position="37"/>
    </location>
</feature>
<dbReference type="InterPro" id="IPR051007">
    <property type="entry name" value="creA/MIG_C2H2-ZnF"/>
</dbReference>
<keyword evidence="8" id="KW-0238">DNA-binding</keyword>
<evidence type="ECO:0000256" key="11">
    <source>
        <dbReference type="ARBA" id="ARBA00038023"/>
    </source>
</evidence>
<keyword evidence="7" id="KW-0805">Transcription regulation</keyword>
<dbReference type="PANTHER" id="PTHR47428:SF1">
    <property type="entry name" value="REGULATORY PROTEIN MIG1-RELATED"/>
    <property type="match status" value="1"/>
</dbReference>
<comment type="caution">
    <text evidence="15">The sequence shown here is derived from an EMBL/GenBank/DDBJ whole genome shotgun (WGS) entry which is preliminary data.</text>
</comment>
<dbReference type="GO" id="GO:0005737">
    <property type="term" value="C:cytoplasm"/>
    <property type="evidence" value="ECO:0007669"/>
    <property type="project" value="TreeGrafter"/>
</dbReference>
<gene>
    <name evidence="15" type="ORF">EC957_006632</name>
</gene>
<dbReference type="PANTHER" id="PTHR47428">
    <property type="entry name" value="REGULATORY PROTEIN MIG1-RELATED"/>
    <property type="match status" value="1"/>
</dbReference>
<feature type="compositionally biased region" description="Low complexity" evidence="13">
    <location>
        <begin position="211"/>
        <end position="223"/>
    </location>
</feature>
<protein>
    <recommendedName>
        <fullName evidence="14">C2H2-type domain-containing protein</fullName>
    </recommendedName>
</protein>
<evidence type="ECO:0000256" key="4">
    <source>
        <dbReference type="ARBA" id="ARBA00022737"/>
    </source>
</evidence>
<keyword evidence="16" id="KW-1185">Reference proteome</keyword>
<dbReference type="SUPFAM" id="SSF57667">
    <property type="entry name" value="beta-beta-alpha zinc fingers"/>
    <property type="match status" value="1"/>
</dbReference>
<dbReference type="GO" id="GO:0000433">
    <property type="term" value="P:carbon catabolite repression of transcription from RNA polymerase II promoter by glucose"/>
    <property type="evidence" value="ECO:0007669"/>
    <property type="project" value="TreeGrafter"/>
</dbReference>
<dbReference type="FunFam" id="3.30.160.60:FF:000152">
    <property type="entry name" value="DNA-binding protein creA"/>
    <property type="match status" value="1"/>
</dbReference>
<dbReference type="InterPro" id="IPR036236">
    <property type="entry name" value="Znf_C2H2_sf"/>
</dbReference>
<keyword evidence="10" id="KW-0539">Nucleus</keyword>
<comment type="subcellular location">
    <subcellularLocation>
        <location evidence="1">Nucleus</location>
    </subcellularLocation>
</comment>
<evidence type="ECO:0000256" key="5">
    <source>
        <dbReference type="ARBA" id="ARBA00022771"/>
    </source>
</evidence>
<dbReference type="SMART" id="SM00355">
    <property type="entry name" value="ZnF_C2H2"/>
    <property type="match status" value="2"/>
</dbReference>
<evidence type="ECO:0000313" key="15">
    <source>
        <dbReference type="EMBL" id="KAF9548416.1"/>
    </source>
</evidence>
<dbReference type="PROSITE" id="PS00028">
    <property type="entry name" value="ZINC_FINGER_C2H2_1"/>
    <property type="match status" value="2"/>
</dbReference>
<reference evidence="15" key="1">
    <citation type="journal article" date="2020" name="Fungal Divers.">
        <title>Resolving the Mortierellaceae phylogeny through synthesis of multi-gene phylogenetics and phylogenomics.</title>
        <authorList>
            <person name="Vandepol N."/>
            <person name="Liber J."/>
            <person name="Desiro A."/>
            <person name="Na H."/>
            <person name="Kennedy M."/>
            <person name="Barry K."/>
            <person name="Grigoriev I.V."/>
            <person name="Miller A.N."/>
            <person name="O'Donnell K."/>
            <person name="Stajich J.E."/>
            <person name="Bonito G."/>
        </authorList>
    </citation>
    <scope>NUCLEOTIDE SEQUENCE</scope>
    <source>
        <strain evidence="15">NRRL 2591</strain>
    </source>
</reference>
<evidence type="ECO:0000256" key="2">
    <source>
        <dbReference type="ARBA" id="ARBA00022491"/>
    </source>
</evidence>
<dbReference type="EMBL" id="JAAAXW010000030">
    <property type="protein sequence ID" value="KAF9548416.1"/>
    <property type="molecule type" value="Genomic_DNA"/>
</dbReference>
<keyword evidence="5 12" id="KW-0863">Zinc-finger</keyword>
<evidence type="ECO:0000256" key="3">
    <source>
        <dbReference type="ARBA" id="ARBA00022723"/>
    </source>
</evidence>
<dbReference type="Pfam" id="PF00096">
    <property type="entry name" value="zf-C2H2"/>
    <property type="match status" value="2"/>
</dbReference>
<dbReference type="Gene3D" id="3.30.160.60">
    <property type="entry name" value="Classic Zinc Finger"/>
    <property type="match status" value="2"/>
</dbReference>
<accession>A0A9P6K5U4</accession>
<dbReference type="GO" id="GO:0008270">
    <property type="term" value="F:zinc ion binding"/>
    <property type="evidence" value="ECO:0007669"/>
    <property type="project" value="UniProtKB-KW"/>
</dbReference>
<evidence type="ECO:0000256" key="8">
    <source>
        <dbReference type="ARBA" id="ARBA00023125"/>
    </source>
</evidence>
<organism evidence="15 16">
    <name type="scientific">Mortierella hygrophila</name>
    <dbReference type="NCBI Taxonomy" id="979708"/>
    <lineage>
        <taxon>Eukaryota</taxon>
        <taxon>Fungi</taxon>
        <taxon>Fungi incertae sedis</taxon>
        <taxon>Mucoromycota</taxon>
        <taxon>Mortierellomycotina</taxon>
        <taxon>Mortierellomycetes</taxon>
        <taxon>Mortierellales</taxon>
        <taxon>Mortierellaceae</taxon>
        <taxon>Mortierella</taxon>
    </lineage>
</organism>
<keyword evidence="3" id="KW-0479">Metal-binding</keyword>
<feature type="domain" description="C2H2-type" evidence="14">
    <location>
        <begin position="62"/>
        <end position="89"/>
    </location>
</feature>
<evidence type="ECO:0000259" key="14">
    <source>
        <dbReference type="PROSITE" id="PS50157"/>
    </source>
</evidence>
<dbReference type="GO" id="GO:0000978">
    <property type="term" value="F:RNA polymerase II cis-regulatory region sequence-specific DNA binding"/>
    <property type="evidence" value="ECO:0007669"/>
    <property type="project" value="TreeGrafter"/>
</dbReference>
<dbReference type="GO" id="GO:0005634">
    <property type="term" value="C:nucleus"/>
    <property type="evidence" value="ECO:0007669"/>
    <property type="project" value="UniProtKB-SubCell"/>
</dbReference>
<feature type="region of interest" description="Disordered" evidence="13">
    <location>
        <begin position="15"/>
        <end position="61"/>
    </location>
</feature>
<dbReference type="Proteomes" id="UP000723463">
    <property type="component" value="Unassembled WGS sequence"/>
</dbReference>
<evidence type="ECO:0000256" key="9">
    <source>
        <dbReference type="ARBA" id="ARBA00023163"/>
    </source>
</evidence>
<evidence type="ECO:0000256" key="12">
    <source>
        <dbReference type="PROSITE-ProRule" id="PRU00042"/>
    </source>
</evidence>
<dbReference type="AlphaFoldDB" id="A0A9P6K5U4"/>
<evidence type="ECO:0000256" key="6">
    <source>
        <dbReference type="ARBA" id="ARBA00022833"/>
    </source>
</evidence>
<evidence type="ECO:0000256" key="13">
    <source>
        <dbReference type="SAM" id="MobiDB-lite"/>
    </source>
</evidence>
<sequence length="311" mass="34867">MSSTSIHTAADSLLYLSNPSTSPSHTYHPHSSSAAPAMAIPKQKRSTTSTSTRSGEDAPRPYKCHLCPKSFHRLEHQTRHIRTHTGERPHQCTFAACQKRFSRSDELTRHMRIHTNSKAKKERATIFPALPSAQQQQQAQAQSMKVGGSGFEIETPTPSPSPSPRMDTAMRNTRVAHPYHISPRQSPYPMLERYHRQQYSQQYNQEPSPPASANSSPVSMVMSDYESESTSSPLFTPESSPVPISMSMVSLGYTTPQLYSCNNTYQKYQQDSSSFNASVQLPPVLLEHSYQHQHQQNVLPPISSLMKSLRL</sequence>
<name>A0A9P6K5U4_9FUNG</name>
<dbReference type="InterPro" id="IPR013087">
    <property type="entry name" value="Znf_C2H2_type"/>
</dbReference>
<feature type="region of interest" description="Disordered" evidence="13">
    <location>
        <begin position="198"/>
        <end position="223"/>
    </location>
</feature>
<keyword evidence="4" id="KW-0677">Repeat</keyword>
<evidence type="ECO:0000256" key="1">
    <source>
        <dbReference type="ARBA" id="ARBA00004123"/>
    </source>
</evidence>
<dbReference type="PROSITE" id="PS50157">
    <property type="entry name" value="ZINC_FINGER_C2H2_2"/>
    <property type="match status" value="2"/>
</dbReference>
<comment type="similarity">
    <text evidence="11">Belongs to the creA/MIG C2H2-type zinc-finger protein family.</text>
</comment>
<keyword evidence="6" id="KW-0862">Zinc</keyword>
<keyword evidence="9" id="KW-0804">Transcription</keyword>
<evidence type="ECO:0000256" key="7">
    <source>
        <dbReference type="ARBA" id="ARBA00023015"/>
    </source>
</evidence>
<evidence type="ECO:0000256" key="10">
    <source>
        <dbReference type="ARBA" id="ARBA00023242"/>
    </source>
</evidence>